<name>A0A7R9APA4_TIMSH</name>
<dbReference type="PROSITE" id="PS50042">
    <property type="entry name" value="CNMP_BINDING_3"/>
    <property type="match status" value="1"/>
</dbReference>
<feature type="region of interest" description="Disordered" evidence="1">
    <location>
        <begin position="196"/>
        <end position="274"/>
    </location>
</feature>
<feature type="compositionally biased region" description="Basic and acidic residues" evidence="1">
    <location>
        <begin position="243"/>
        <end position="262"/>
    </location>
</feature>
<protein>
    <recommendedName>
        <fullName evidence="2">Cyclic nucleotide-binding domain-containing protein</fullName>
    </recommendedName>
</protein>
<sequence length="365" mass="41306">MEWASFLCENGPFHSGLGLTRHELDHRPPLSEDMTNGLNATPELAHSEAQTRVQPAEERREKRISGARQALGWCVYKKRLIAIVAVIKGNILCGQILLFYLRAQHTLSKKLPSTITPEPALREQQCSLYLAVPPSSPPFSYVRMRTTVKYHVAGTVKRTFPYKDYISSHHEALFLDIICQRENTMHANIIQGAVTSGVEEMSPSPPDPSGDGAYASMEIDPGLDGHDNHLPQLPPGSTQQKFDQPRDPPRRGIIEPVTEEKTQAPVPQTQKDERTEEFLKMAILENDFLNKLEDKKIAMLVRFMYSQEVDQGTFIIKEGEQGTFIIKAGKQEGQRQTHKLRNPNQVNNNEHQFTRTTNNYPTRSQ</sequence>
<dbReference type="InterPro" id="IPR018490">
    <property type="entry name" value="cNMP-bd_dom_sf"/>
</dbReference>
<reference evidence="3" key="1">
    <citation type="submission" date="2020-11" db="EMBL/GenBank/DDBJ databases">
        <authorList>
            <person name="Tran Van P."/>
        </authorList>
    </citation>
    <scope>NUCLEOTIDE SEQUENCE</scope>
</reference>
<organism evidence="3">
    <name type="scientific">Timema shepardi</name>
    <name type="common">Walking stick</name>
    <dbReference type="NCBI Taxonomy" id="629360"/>
    <lineage>
        <taxon>Eukaryota</taxon>
        <taxon>Metazoa</taxon>
        <taxon>Ecdysozoa</taxon>
        <taxon>Arthropoda</taxon>
        <taxon>Hexapoda</taxon>
        <taxon>Insecta</taxon>
        <taxon>Pterygota</taxon>
        <taxon>Neoptera</taxon>
        <taxon>Polyneoptera</taxon>
        <taxon>Phasmatodea</taxon>
        <taxon>Timematodea</taxon>
        <taxon>Timematoidea</taxon>
        <taxon>Timematidae</taxon>
        <taxon>Timema</taxon>
    </lineage>
</organism>
<dbReference type="InterPro" id="IPR014710">
    <property type="entry name" value="RmlC-like_jellyroll"/>
</dbReference>
<feature type="domain" description="Cyclic nucleotide-binding" evidence="2">
    <location>
        <begin position="288"/>
        <end position="323"/>
    </location>
</feature>
<accession>A0A7R9APA4</accession>
<feature type="compositionally biased region" description="Polar residues" evidence="1">
    <location>
        <begin position="342"/>
        <end position="365"/>
    </location>
</feature>
<dbReference type="InterPro" id="IPR000595">
    <property type="entry name" value="cNMP-bd_dom"/>
</dbReference>
<dbReference type="EMBL" id="OC000657">
    <property type="protein sequence ID" value="CAD7257986.1"/>
    <property type="molecule type" value="Genomic_DNA"/>
</dbReference>
<evidence type="ECO:0000256" key="1">
    <source>
        <dbReference type="SAM" id="MobiDB-lite"/>
    </source>
</evidence>
<dbReference type="SUPFAM" id="SSF51206">
    <property type="entry name" value="cAMP-binding domain-like"/>
    <property type="match status" value="1"/>
</dbReference>
<gene>
    <name evidence="3" type="ORF">TSIB3V08_LOCUS2231</name>
</gene>
<evidence type="ECO:0000313" key="3">
    <source>
        <dbReference type="EMBL" id="CAD7257986.1"/>
    </source>
</evidence>
<dbReference type="AlphaFoldDB" id="A0A7R9APA4"/>
<dbReference type="Gene3D" id="2.60.120.10">
    <property type="entry name" value="Jelly Rolls"/>
    <property type="match status" value="1"/>
</dbReference>
<feature type="region of interest" description="Disordered" evidence="1">
    <location>
        <begin position="330"/>
        <end position="365"/>
    </location>
</feature>
<proteinExistence type="predicted"/>
<evidence type="ECO:0000259" key="2">
    <source>
        <dbReference type="PROSITE" id="PS50042"/>
    </source>
</evidence>